<dbReference type="PANTHER" id="PTHR19964:SF92">
    <property type="entry name" value="PATJ HOMOLOG"/>
    <property type="match status" value="1"/>
</dbReference>
<dbReference type="PANTHER" id="PTHR19964">
    <property type="entry name" value="MULTIPLE PDZ DOMAIN PROTEIN"/>
    <property type="match status" value="1"/>
</dbReference>
<dbReference type="InterPro" id="IPR001478">
    <property type="entry name" value="PDZ"/>
</dbReference>
<feature type="non-terminal residue" evidence="2">
    <location>
        <position position="156"/>
    </location>
</feature>
<dbReference type="FunFam" id="2.30.42.10:FF:000073">
    <property type="entry name" value="Interacting with PRKCA"/>
    <property type="match status" value="1"/>
</dbReference>
<gene>
    <name evidence="2" type="ORF">WR25_07373</name>
</gene>
<dbReference type="SMART" id="SM00228">
    <property type="entry name" value="PDZ"/>
    <property type="match status" value="1"/>
</dbReference>
<dbReference type="OrthoDB" id="5917245at2759"/>
<proteinExistence type="predicted"/>
<dbReference type="PROSITE" id="PS50106">
    <property type="entry name" value="PDZ"/>
    <property type="match status" value="1"/>
</dbReference>
<dbReference type="InterPro" id="IPR036034">
    <property type="entry name" value="PDZ_sf"/>
</dbReference>
<dbReference type="EMBL" id="LIAE01006211">
    <property type="protein sequence ID" value="PAV92412.1"/>
    <property type="molecule type" value="Genomic_DNA"/>
</dbReference>
<feature type="domain" description="PDZ" evidence="1">
    <location>
        <begin position="18"/>
        <end position="101"/>
    </location>
</feature>
<evidence type="ECO:0000259" key="1">
    <source>
        <dbReference type="PROSITE" id="PS50106"/>
    </source>
</evidence>
<evidence type="ECO:0000313" key="2">
    <source>
        <dbReference type="EMBL" id="PAV92412.1"/>
    </source>
</evidence>
<sequence length="156" mass="17116">MDLYYEEDRLGLKIQSETVEIMKDEKGLVGISIGGGHPFCPCVYVVQVFDGSPTEKDGRIRCGDEVVAINGISVKGERKSAVAQLIQCSTTPIKVTINKLEDDPEKGKTFDILMKKVKHKMVEFMDTDSADALGLSRAILCNDPLLNKIKVLEGNA</sequence>
<dbReference type="SUPFAM" id="SSF50156">
    <property type="entry name" value="PDZ domain-like"/>
    <property type="match status" value="1"/>
</dbReference>
<dbReference type="CDD" id="cd06722">
    <property type="entry name" value="PDZ_PICK1-like"/>
    <property type="match status" value="1"/>
</dbReference>
<keyword evidence="3" id="KW-1185">Reference proteome</keyword>
<dbReference type="AlphaFoldDB" id="A0A2A2M1R3"/>
<dbReference type="Proteomes" id="UP000218231">
    <property type="component" value="Unassembled WGS sequence"/>
</dbReference>
<comment type="caution">
    <text evidence="2">The sequence shown here is derived from an EMBL/GenBank/DDBJ whole genome shotgun (WGS) entry which is preliminary data.</text>
</comment>
<protein>
    <recommendedName>
        <fullName evidence="1">PDZ domain-containing protein</fullName>
    </recommendedName>
</protein>
<dbReference type="InterPro" id="IPR051342">
    <property type="entry name" value="PDZ_scaffold"/>
</dbReference>
<name>A0A2A2M1R3_9BILA</name>
<organism evidence="2 3">
    <name type="scientific">Diploscapter pachys</name>
    <dbReference type="NCBI Taxonomy" id="2018661"/>
    <lineage>
        <taxon>Eukaryota</taxon>
        <taxon>Metazoa</taxon>
        <taxon>Ecdysozoa</taxon>
        <taxon>Nematoda</taxon>
        <taxon>Chromadorea</taxon>
        <taxon>Rhabditida</taxon>
        <taxon>Rhabditina</taxon>
        <taxon>Rhabditomorpha</taxon>
        <taxon>Rhabditoidea</taxon>
        <taxon>Rhabditidae</taxon>
        <taxon>Diploscapter</taxon>
    </lineage>
</organism>
<evidence type="ECO:0000313" key="3">
    <source>
        <dbReference type="Proteomes" id="UP000218231"/>
    </source>
</evidence>
<dbReference type="Pfam" id="PF00595">
    <property type="entry name" value="PDZ"/>
    <property type="match status" value="1"/>
</dbReference>
<accession>A0A2A2M1R3</accession>
<dbReference type="Gene3D" id="2.30.42.10">
    <property type="match status" value="1"/>
</dbReference>
<reference evidence="2 3" key="1">
    <citation type="journal article" date="2017" name="Curr. Biol.">
        <title>Genome architecture and evolution of a unichromosomal asexual nematode.</title>
        <authorList>
            <person name="Fradin H."/>
            <person name="Zegar C."/>
            <person name="Gutwein M."/>
            <person name="Lucas J."/>
            <person name="Kovtun M."/>
            <person name="Corcoran D."/>
            <person name="Baugh L.R."/>
            <person name="Kiontke K."/>
            <person name="Gunsalus K."/>
            <person name="Fitch D.H."/>
            <person name="Piano F."/>
        </authorList>
    </citation>
    <scope>NUCLEOTIDE SEQUENCE [LARGE SCALE GENOMIC DNA]</scope>
    <source>
        <strain evidence="2">PF1309</strain>
    </source>
</reference>